<keyword evidence="1 6" id="KW-0575">Peroxidase</keyword>
<evidence type="ECO:0000256" key="1">
    <source>
        <dbReference type="ARBA" id="ARBA00022559"/>
    </source>
</evidence>
<dbReference type="InterPro" id="IPR013766">
    <property type="entry name" value="Thioredoxin_domain"/>
</dbReference>
<keyword evidence="4 6" id="KW-0676">Redox-active center</keyword>
<organism evidence="8 9">
    <name type="scientific">Advenella kashmirensis</name>
    <dbReference type="NCBI Taxonomy" id="310575"/>
    <lineage>
        <taxon>Bacteria</taxon>
        <taxon>Pseudomonadati</taxon>
        <taxon>Pseudomonadota</taxon>
        <taxon>Betaproteobacteria</taxon>
        <taxon>Burkholderiales</taxon>
        <taxon>Alcaligenaceae</taxon>
    </lineage>
</organism>
<evidence type="ECO:0000256" key="2">
    <source>
        <dbReference type="ARBA" id="ARBA00022862"/>
    </source>
</evidence>
<dbReference type="GO" id="GO:0042744">
    <property type="term" value="P:hydrogen peroxide catabolic process"/>
    <property type="evidence" value="ECO:0007669"/>
    <property type="project" value="TreeGrafter"/>
</dbReference>
<keyword evidence="2 6" id="KW-0049">Antioxidant</keyword>
<comment type="catalytic activity">
    <reaction evidence="6">
        <text>a hydroperoxide + 2 glutathione = an alcohol + glutathione disulfide + H2O</text>
        <dbReference type="Rhea" id="RHEA:62632"/>
        <dbReference type="ChEBI" id="CHEBI:15377"/>
        <dbReference type="ChEBI" id="CHEBI:30879"/>
        <dbReference type="ChEBI" id="CHEBI:35924"/>
        <dbReference type="ChEBI" id="CHEBI:57925"/>
        <dbReference type="ChEBI" id="CHEBI:58297"/>
        <dbReference type="EC" id="1.11.1.27"/>
    </reaction>
</comment>
<evidence type="ECO:0000256" key="4">
    <source>
        <dbReference type="ARBA" id="ARBA00023284"/>
    </source>
</evidence>
<dbReference type="Pfam" id="PF08534">
    <property type="entry name" value="Redoxin"/>
    <property type="match status" value="1"/>
</dbReference>
<dbReference type="FunFam" id="3.40.30.10:FF:000020">
    <property type="entry name" value="Peroxiredoxin"/>
    <property type="match status" value="1"/>
</dbReference>
<dbReference type="EMBL" id="DOEK01000025">
    <property type="protein sequence ID" value="HBP29554.1"/>
    <property type="molecule type" value="Genomic_DNA"/>
</dbReference>
<dbReference type="PANTHER" id="PTHR10430">
    <property type="entry name" value="PEROXIREDOXIN"/>
    <property type="match status" value="1"/>
</dbReference>
<comment type="similarity">
    <text evidence="6">Belongs to the peroxiredoxin family. Prx5 subfamily.</text>
</comment>
<feature type="active site" description="Cysteine sulfenic acid (-SOH) intermediate" evidence="5">
    <location>
        <position position="56"/>
    </location>
</feature>
<accession>A0A356LF51</accession>
<sequence>MTISIGDRVPEGTLTEFIENADNGQSGGPQAFKVSELVKGKKIVLFAVPGAFTPTCTTKHVVDFIRDAEQIKAKGVDEIWCVAVNDAFVMGAWGRDTGATGIIRLLADGAATWTTEMGLELDLIARGLGVRSRRYSAILEDGVVKQLNVEEGGDYKISGTQTILSQL</sequence>
<dbReference type="InterPro" id="IPR036249">
    <property type="entry name" value="Thioredoxin-like_sf"/>
</dbReference>
<evidence type="ECO:0000313" key="9">
    <source>
        <dbReference type="Proteomes" id="UP000264036"/>
    </source>
</evidence>
<evidence type="ECO:0000256" key="3">
    <source>
        <dbReference type="ARBA" id="ARBA00023002"/>
    </source>
</evidence>
<evidence type="ECO:0000256" key="6">
    <source>
        <dbReference type="RuleBase" id="RU366011"/>
    </source>
</evidence>
<dbReference type="InterPro" id="IPR013740">
    <property type="entry name" value="Redoxin"/>
</dbReference>
<protein>
    <recommendedName>
        <fullName evidence="6">Glutathione-dependent peroxiredoxin</fullName>
        <ecNumber evidence="6">1.11.1.27</ecNumber>
    </recommendedName>
</protein>
<dbReference type="AlphaFoldDB" id="A0A356LF51"/>
<dbReference type="GO" id="GO:0005737">
    <property type="term" value="C:cytoplasm"/>
    <property type="evidence" value="ECO:0007669"/>
    <property type="project" value="TreeGrafter"/>
</dbReference>
<reference evidence="8 9" key="1">
    <citation type="journal article" date="2018" name="Nat. Biotechnol.">
        <title>A standardized bacterial taxonomy based on genome phylogeny substantially revises the tree of life.</title>
        <authorList>
            <person name="Parks D.H."/>
            <person name="Chuvochina M."/>
            <person name="Waite D.W."/>
            <person name="Rinke C."/>
            <person name="Skarshewski A."/>
            <person name="Chaumeil P.A."/>
            <person name="Hugenholtz P."/>
        </authorList>
    </citation>
    <scope>NUCLEOTIDE SEQUENCE [LARGE SCALE GENOMIC DNA]</scope>
    <source>
        <strain evidence="8">UBA10707</strain>
    </source>
</reference>
<dbReference type="Gene3D" id="3.40.30.10">
    <property type="entry name" value="Glutaredoxin"/>
    <property type="match status" value="1"/>
</dbReference>
<dbReference type="Proteomes" id="UP000264036">
    <property type="component" value="Unassembled WGS sequence"/>
</dbReference>
<dbReference type="CDD" id="cd03013">
    <property type="entry name" value="PRX5_like"/>
    <property type="match status" value="1"/>
</dbReference>
<evidence type="ECO:0000256" key="5">
    <source>
        <dbReference type="PIRSR" id="PIRSR637944-1"/>
    </source>
</evidence>
<dbReference type="InterPro" id="IPR037944">
    <property type="entry name" value="PRX5-like"/>
</dbReference>
<proteinExistence type="inferred from homology"/>
<comment type="function">
    <text evidence="6">Thiol-specific peroxidase that catalyzes the reduction of hydrogen peroxide and organic hydroperoxides to water and alcohols, respectively. Plays a role in cell protection against oxidative stress by detoxifying peroxides.</text>
</comment>
<gene>
    <name evidence="8" type="ORF">DD666_09085</name>
</gene>
<dbReference type="PROSITE" id="PS51352">
    <property type="entry name" value="THIOREDOXIN_2"/>
    <property type="match status" value="1"/>
</dbReference>
<feature type="domain" description="Thioredoxin" evidence="7">
    <location>
        <begin position="3"/>
        <end position="167"/>
    </location>
</feature>
<dbReference type="PANTHER" id="PTHR10430:SF16">
    <property type="entry name" value="PEROXIREDOXIN-5, MITOCHONDRIAL"/>
    <property type="match status" value="1"/>
</dbReference>
<comment type="caution">
    <text evidence="8">The sequence shown here is derived from an EMBL/GenBank/DDBJ whole genome shotgun (WGS) entry which is preliminary data.</text>
</comment>
<evidence type="ECO:0000259" key="7">
    <source>
        <dbReference type="PROSITE" id="PS51352"/>
    </source>
</evidence>
<dbReference type="GO" id="GO:0008379">
    <property type="term" value="F:thioredoxin peroxidase activity"/>
    <property type="evidence" value="ECO:0007669"/>
    <property type="project" value="InterPro"/>
</dbReference>
<dbReference type="SUPFAM" id="SSF52833">
    <property type="entry name" value="Thioredoxin-like"/>
    <property type="match status" value="1"/>
</dbReference>
<dbReference type="GO" id="GO:0034599">
    <property type="term" value="P:cellular response to oxidative stress"/>
    <property type="evidence" value="ECO:0007669"/>
    <property type="project" value="InterPro"/>
</dbReference>
<keyword evidence="3 6" id="KW-0560">Oxidoreductase</keyword>
<name>A0A356LF51_9BURK</name>
<dbReference type="EC" id="1.11.1.27" evidence="6"/>
<evidence type="ECO:0000313" key="8">
    <source>
        <dbReference type="EMBL" id="HBP29554.1"/>
    </source>
</evidence>
<dbReference type="GO" id="GO:0045454">
    <property type="term" value="P:cell redox homeostasis"/>
    <property type="evidence" value="ECO:0007669"/>
    <property type="project" value="TreeGrafter"/>
</dbReference>